<accession>A0A2G7G5C4</accession>
<dbReference type="PANTHER" id="PTHR24305">
    <property type="entry name" value="CYTOCHROME P450"/>
    <property type="match status" value="1"/>
</dbReference>
<dbReference type="FunFam" id="1.10.630.10:FF:000047">
    <property type="entry name" value="Cytochrome P450 monooxygenase"/>
    <property type="match status" value="1"/>
</dbReference>
<dbReference type="InterPro" id="IPR017972">
    <property type="entry name" value="Cyt_P450_CS"/>
</dbReference>
<evidence type="ECO:0000256" key="4">
    <source>
        <dbReference type="ARBA" id="ARBA00022723"/>
    </source>
</evidence>
<keyword evidence="11" id="KW-1185">Reference proteome</keyword>
<reference evidence="10 11" key="1">
    <citation type="submission" date="2017-05" db="EMBL/GenBank/DDBJ databases">
        <title>Genome sequence for an aflatoxigenic pathogen of Argentinian peanut, Aspergillus arachidicola.</title>
        <authorList>
            <person name="Moore G."/>
            <person name="Beltz S.B."/>
            <person name="Mack B.M."/>
        </authorList>
    </citation>
    <scope>NUCLEOTIDE SEQUENCE [LARGE SCALE GENOMIC DNA]</scope>
    <source>
        <strain evidence="10 11">CBS 117610</strain>
    </source>
</reference>
<dbReference type="GO" id="GO:0045122">
    <property type="term" value="P:aflatoxin biosynthetic process"/>
    <property type="evidence" value="ECO:0007669"/>
    <property type="project" value="UniProtKB-ARBA"/>
</dbReference>
<dbReference type="Gene3D" id="3.40.50.720">
    <property type="entry name" value="NAD(P)-binding Rossmann-like Domain"/>
    <property type="match status" value="1"/>
</dbReference>
<proteinExistence type="inferred from homology"/>
<dbReference type="Gene3D" id="1.10.630.10">
    <property type="entry name" value="Cytochrome P450"/>
    <property type="match status" value="1"/>
</dbReference>
<dbReference type="InterPro" id="IPR001128">
    <property type="entry name" value="Cyt_P450"/>
</dbReference>
<evidence type="ECO:0000256" key="9">
    <source>
        <dbReference type="RuleBase" id="RU000461"/>
    </source>
</evidence>
<name>A0A2G7G5C4_9EURO</name>
<keyword evidence="5 9" id="KW-0560">Oxidoreductase</keyword>
<dbReference type="PANTHER" id="PTHR24305:SF199">
    <property type="entry name" value="P450, PUTATIVE (EUROFUNG)-RELATED"/>
    <property type="match status" value="1"/>
</dbReference>
<gene>
    <name evidence="10" type="ORF">AARAC_001545</name>
</gene>
<dbReference type="Pfam" id="PF00067">
    <property type="entry name" value="p450"/>
    <property type="match status" value="1"/>
</dbReference>
<dbReference type="InterPro" id="IPR036291">
    <property type="entry name" value="NAD(P)-bd_dom_sf"/>
</dbReference>
<keyword evidence="6 8" id="KW-0408">Iron</keyword>
<dbReference type="PRINTS" id="PR00463">
    <property type="entry name" value="EP450I"/>
</dbReference>
<dbReference type="SUPFAM" id="SSF48264">
    <property type="entry name" value="Cytochrome P450"/>
    <property type="match status" value="1"/>
</dbReference>
<evidence type="ECO:0000256" key="5">
    <source>
        <dbReference type="ARBA" id="ARBA00023002"/>
    </source>
</evidence>
<sequence>MAGNCLGIVISLLVIYPISRIVYNVFFSPLSHVPGPICWSATRLPFIWALLRGTIVHDFEKMHRKYGPVVRTAPDEVSFASGDAWTEIYASRPDERQFLKDPIWWRRQPGQDDSLLSAIHPAKHARMRKLLAPAFTPRALRAQEDILQKYVSLLVDRIREQVEAAGKGGKEMDMSPWFNFTTFDIFGDLGFGESFNCLQHSQYHPWISLLFSSVKAASFIAAARYYPWAESLLKKCIPRSLQEKRKRHYQQIVDKVDRRLSWELQRPDIMSYLIDESGQVVFSREELNATFLILTTAGSETTATVLTGILAYLVNQPKTMGRLVQEVRGRFKSSQEISLSAASELTYLTAAIQEGLRLCPPVPWMLPRKVPTEGGIVCGTWLPAGTPVSLQAYTLNRDPSRFHAAASFIPERWLPDSSINPDSPFYHDDRRAVQPFSMGPRSCLGQHVAWAEMRLILAKLLASFDFEAVDEKRLQWEELRTFLLVEKQPLEVRVRLAQDQWCQEDPAIVSAQGIELQIATNCLGPFLLTQLLLPFLAAAVTDFSPAPRVIWTSSQVAELSAPPGGILLSELRNPPRDAVRNYVTSKLGNWFLSMEFARRHKESGLVSVAQNPGAANTNLLRNARWMKLLTWPLLHIPVLSAHTVLYAAFSEELGRPEHNCGYVIPWWRIHPGVAPGLARHLLREDEGGTGRAREFWE</sequence>
<dbReference type="CDD" id="cd11058">
    <property type="entry name" value="CYP60B-like"/>
    <property type="match status" value="1"/>
</dbReference>
<dbReference type="STRING" id="656916.A0A2G7G5C4"/>
<evidence type="ECO:0000256" key="3">
    <source>
        <dbReference type="ARBA" id="ARBA00022617"/>
    </source>
</evidence>
<evidence type="ECO:0000256" key="2">
    <source>
        <dbReference type="ARBA" id="ARBA00010617"/>
    </source>
</evidence>
<organism evidence="10 11">
    <name type="scientific">Aspergillus arachidicola</name>
    <dbReference type="NCBI Taxonomy" id="656916"/>
    <lineage>
        <taxon>Eukaryota</taxon>
        <taxon>Fungi</taxon>
        <taxon>Dikarya</taxon>
        <taxon>Ascomycota</taxon>
        <taxon>Pezizomycotina</taxon>
        <taxon>Eurotiomycetes</taxon>
        <taxon>Eurotiomycetidae</taxon>
        <taxon>Eurotiales</taxon>
        <taxon>Aspergillaceae</taxon>
        <taxon>Aspergillus</taxon>
        <taxon>Aspergillus subgen. Circumdati</taxon>
    </lineage>
</organism>
<keyword evidence="3 8" id="KW-0349">Heme</keyword>
<dbReference type="Proteomes" id="UP000231358">
    <property type="component" value="Unassembled WGS sequence"/>
</dbReference>
<dbReference type="SUPFAM" id="SSF51735">
    <property type="entry name" value="NAD(P)-binding Rossmann-fold domains"/>
    <property type="match status" value="1"/>
</dbReference>
<keyword evidence="7 9" id="KW-0503">Monooxygenase</keyword>
<dbReference type="InterPro" id="IPR002401">
    <property type="entry name" value="Cyt_P450_E_grp-I"/>
</dbReference>
<evidence type="ECO:0000256" key="1">
    <source>
        <dbReference type="ARBA" id="ARBA00001971"/>
    </source>
</evidence>
<dbReference type="InterPro" id="IPR050121">
    <property type="entry name" value="Cytochrome_P450_monoxygenase"/>
</dbReference>
<dbReference type="GO" id="GO:0020037">
    <property type="term" value="F:heme binding"/>
    <property type="evidence" value="ECO:0007669"/>
    <property type="project" value="InterPro"/>
</dbReference>
<protein>
    <submittedName>
        <fullName evidence="10">Cytochrome P450</fullName>
    </submittedName>
</protein>
<dbReference type="GO" id="GO:0004497">
    <property type="term" value="F:monooxygenase activity"/>
    <property type="evidence" value="ECO:0007669"/>
    <property type="project" value="UniProtKB-KW"/>
</dbReference>
<keyword evidence="4 8" id="KW-0479">Metal-binding</keyword>
<evidence type="ECO:0000313" key="11">
    <source>
        <dbReference type="Proteomes" id="UP000231358"/>
    </source>
</evidence>
<dbReference type="AlphaFoldDB" id="A0A2G7G5C4"/>
<dbReference type="GO" id="GO:0005506">
    <property type="term" value="F:iron ion binding"/>
    <property type="evidence" value="ECO:0007669"/>
    <property type="project" value="InterPro"/>
</dbReference>
<dbReference type="EMBL" id="NEXV01000118">
    <property type="protein sequence ID" value="PIG88057.1"/>
    <property type="molecule type" value="Genomic_DNA"/>
</dbReference>
<comment type="caution">
    <text evidence="10">The sequence shown here is derived from an EMBL/GenBank/DDBJ whole genome shotgun (WGS) entry which is preliminary data.</text>
</comment>
<dbReference type="PROSITE" id="PS00086">
    <property type="entry name" value="CYTOCHROME_P450"/>
    <property type="match status" value="1"/>
</dbReference>
<evidence type="ECO:0000256" key="6">
    <source>
        <dbReference type="ARBA" id="ARBA00023004"/>
    </source>
</evidence>
<evidence type="ECO:0000256" key="8">
    <source>
        <dbReference type="PIRSR" id="PIRSR602401-1"/>
    </source>
</evidence>
<evidence type="ECO:0000313" key="10">
    <source>
        <dbReference type="EMBL" id="PIG88057.1"/>
    </source>
</evidence>
<comment type="cofactor">
    <cofactor evidence="1 8">
        <name>heme</name>
        <dbReference type="ChEBI" id="CHEBI:30413"/>
    </cofactor>
</comment>
<dbReference type="PRINTS" id="PR00385">
    <property type="entry name" value="P450"/>
</dbReference>
<comment type="similarity">
    <text evidence="2 9">Belongs to the cytochrome P450 family.</text>
</comment>
<dbReference type="InterPro" id="IPR036396">
    <property type="entry name" value="Cyt_P450_sf"/>
</dbReference>
<feature type="binding site" description="axial binding residue" evidence="8">
    <location>
        <position position="443"/>
    </location>
    <ligand>
        <name>heme</name>
        <dbReference type="ChEBI" id="CHEBI:30413"/>
    </ligand>
    <ligandPart>
        <name>Fe</name>
        <dbReference type="ChEBI" id="CHEBI:18248"/>
    </ligandPart>
</feature>
<evidence type="ECO:0000256" key="7">
    <source>
        <dbReference type="ARBA" id="ARBA00023033"/>
    </source>
</evidence>
<dbReference type="GO" id="GO:0016705">
    <property type="term" value="F:oxidoreductase activity, acting on paired donors, with incorporation or reduction of molecular oxygen"/>
    <property type="evidence" value="ECO:0007669"/>
    <property type="project" value="InterPro"/>
</dbReference>